<accession>A0A1H8N6D5</accession>
<dbReference type="Proteomes" id="UP000198657">
    <property type="component" value="Unassembled WGS sequence"/>
</dbReference>
<keyword evidence="2" id="KW-1185">Reference proteome</keyword>
<gene>
    <name evidence="1" type="ORF">SAMN04487942_2231</name>
</gene>
<evidence type="ECO:0000313" key="1">
    <source>
        <dbReference type="EMBL" id="SEO25106.1"/>
    </source>
</evidence>
<proteinExistence type="predicted"/>
<name>A0A1H8N6D5_9FLAO</name>
<protein>
    <submittedName>
        <fullName evidence="1">Uncharacterized protein</fullName>
    </submittedName>
</protein>
<sequence length="221" mass="24826">MDAPILYQILLYFSISLKSKAIMKKTILLLVMAFCCTALFSQSNKAKKLTASSVFAKSDNVSAEMIKNKFYFFITNKGAKKDTILLKIFEVDKLPLECKIEPFTTKGTSLHKITWQEKKTAQSKLKTEAAVTTVSVICDITSKTKVLTNEQTTTKITEIHFLDDKQTVSETIDRIRNEGFECIVNKSGDVVLKNKAKENKMIYVPADKKFVFASAGPSKKK</sequence>
<evidence type="ECO:0000313" key="2">
    <source>
        <dbReference type="Proteomes" id="UP000198657"/>
    </source>
</evidence>
<reference evidence="2" key="1">
    <citation type="submission" date="2016-10" db="EMBL/GenBank/DDBJ databases">
        <authorList>
            <person name="Varghese N."/>
            <person name="Submissions S."/>
        </authorList>
    </citation>
    <scope>NUCLEOTIDE SEQUENCE [LARGE SCALE GENOMIC DNA]</scope>
    <source>
        <strain evidence="2">CGMCC 1.8704</strain>
    </source>
</reference>
<organism evidence="1 2">
    <name type="scientific">Flavobacterium sinopsychrotolerans</name>
    <dbReference type="NCBI Taxonomy" id="604089"/>
    <lineage>
        <taxon>Bacteria</taxon>
        <taxon>Pseudomonadati</taxon>
        <taxon>Bacteroidota</taxon>
        <taxon>Flavobacteriia</taxon>
        <taxon>Flavobacteriales</taxon>
        <taxon>Flavobacteriaceae</taxon>
        <taxon>Flavobacterium</taxon>
    </lineage>
</organism>
<dbReference type="AlphaFoldDB" id="A0A1H8N6D5"/>
<dbReference type="EMBL" id="FODN01000004">
    <property type="protein sequence ID" value="SEO25106.1"/>
    <property type="molecule type" value="Genomic_DNA"/>
</dbReference>